<dbReference type="Proteomes" id="UP000443070">
    <property type="component" value="Unassembled WGS sequence"/>
</dbReference>
<evidence type="ECO:0000259" key="2">
    <source>
        <dbReference type="PROSITE" id="PS50943"/>
    </source>
</evidence>
<dbReference type="InterPro" id="IPR001387">
    <property type="entry name" value="Cro/C1-type_HTH"/>
</dbReference>
<dbReference type="Gene3D" id="1.10.260.40">
    <property type="entry name" value="lambda repressor-like DNA-binding domains"/>
    <property type="match status" value="1"/>
</dbReference>
<dbReference type="EMBL" id="WNBW01000001">
    <property type="protein sequence ID" value="MTU03233.1"/>
    <property type="molecule type" value="Genomic_DNA"/>
</dbReference>
<dbReference type="SUPFAM" id="SSF47413">
    <property type="entry name" value="lambda repressor-like DNA-binding domains"/>
    <property type="match status" value="1"/>
</dbReference>
<sequence length="97" mass="11398">MDGKMEELDYKKVGCEIQVRRTRNGITQTEFAKFLGISQTHLSNVESGRVMLSLKMLLKIKQRFVCTLDEIVDQEGYKELLNSKNKLRRFRLVRCDE</sequence>
<dbReference type="SMART" id="SM00530">
    <property type="entry name" value="HTH_XRE"/>
    <property type="match status" value="1"/>
</dbReference>
<organism evidence="3 6">
    <name type="scientific">Phascolarctobacterium faecium</name>
    <dbReference type="NCBI Taxonomy" id="33025"/>
    <lineage>
        <taxon>Bacteria</taxon>
        <taxon>Bacillati</taxon>
        <taxon>Bacillota</taxon>
        <taxon>Negativicutes</taxon>
        <taxon>Acidaminococcales</taxon>
        <taxon>Acidaminococcaceae</taxon>
        <taxon>Phascolarctobacterium</taxon>
    </lineage>
</organism>
<evidence type="ECO:0000313" key="5">
    <source>
        <dbReference type="Proteomes" id="UP000443070"/>
    </source>
</evidence>
<dbReference type="InterPro" id="IPR010982">
    <property type="entry name" value="Lambda_DNA-bd_dom_sf"/>
</dbReference>
<dbReference type="PANTHER" id="PTHR46558:SF4">
    <property type="entry name" value="DNA-BIDING PHAGE PROTEIN"/>
    <property type="match status" value="1"/>
</dbReference>
<dbReference type="Pfam" id="PF01381">
    <property type="entry name" value="HTH_3"/>
    <property type="match status" value="1"/>
</dbReference>
<gene>
    <name evidence="3" type="ORF">GMD11_02305</name>
    <name evidence="4" type="ORF">GMD18_02300</name>
</gene>
<dbReference type="RefSeq" id="WP_155163579.1">
    <property type="nucleotide sequence ID" value="NZ_WNBG01000001.1"/>
</dbReference>
<dbReference type="AlphaFoldDB" id="A0A7X2XEM0"/>
<accession>A0A7X2XEM0</accession>
<name>A0A7X2XEM0_9FIRM</name>
<dbReference type="OrthoDB" id="371153at2"/>
<evidence type="ECO:0000313" key="3">
    <source>
        <dbReference type="EMBL" id="MTT75102.1"/>
    </source>
</evidence>
<keyword evidence="1" id="KW-0238">DNA-binding</keyword>
<dbReference type="EMBL" id="WNBM01000001">
    <property type="protein sequence ID" value="MTT75102.1"/>
    <property type="molecule type" value="Genomic_DNA"/>
</dbReference>
<keyword evidence="5" id="KW-1185">Reference proteome</keyword>
<feature type="domain" description="HTH cro/C1-type" evidence="2">
    <location>
        <begin position="17"/>
        <end position="71"/>
    </location>
</feature>
<evidence type="ECO:0000256" key="1">
    <source>
        <dbReference type="ARBA" id="ARBA00023125"/>
    </source>
</evidence>
<dbReference type="PANTHER" id="PTHR46558">
    <property type="entry name" value="TRACRIPTIONAL REGULATORY PROTEIN-RELATED-RELATED"/>
    <property type="match status" value="1"/>
</dbReference>
<dbReference type="Proteomes" id="UP000484547">
    <property type="component" value="Unassembled WGS sequence"/>
</dbReference>
<comment type="caution">
    <text evidence="3">The sequence shown here is derived from an EMBL/GenBank/DDBJ whole genome shotgun (WGS) entry which is preliminary data.</text>
</comment>
<dbReference type="GO" id="GO:0003677">
    <property type="term" value="F:DNA binding"/>
    <property type="evidence" value="ECO:0007669"/>
    <property type="project" value="UniProtKB-KW"/>
</dbReference>
<proteinExistence type="predicted"/>
<protein>
    <submittedName>
        <fullName evidence="3">Helix-turn-helix domain-containing protein</fullName>
    </submittedName>
</protein>
<evidence type="ECO:0000313" key="4">
    <source>
        <dbReference type="EMBL" id="MTU03233.1"/>
    </source>
</evidence>
<dbReference type="PROSITE" id="PS50943">
    <property type="entry name" value="HTH_CROC1"/>
    <property type="match status" value="1"/>
</dbReference>
<evidence type="ECO:0000313" key="6">
    <source>
        <dbReference type="Proteomes" id="UP000484547"/>
    </source>
</evidence>
<reference evidence="5 6" key="1">
    <citation type="journal article" date="2019" name="Nat. Med.">
        <title>A library of human gut bacterial isolates paired with longitudinal multiomics data enables mechanistic microbiome research.</title>
        <authorList>
            <person name="Poyet M."/>
            <person name="Groussin M."/>
            <person name="Gibbons S.M."/>
            <person name="Avila-Pacheco J."/>
            <person name="Jiang X."/>
            <person name="Kearney S.M."/>
            <person name="Perrotta A.R."/>
            <person name="Berdy B."/>
            <person name="Zhao S."/>
            <person name="Lieberman T.D."/>
            <person name="Swanson P.K."/>
            <person name="Smith M."/>
            <person name="Roesemann S."/>
            <person name="Alexander J.E."/>
            <person name="Rich S.A."/>
            <person name="Livny J."/>
            <person name="Vlamakis H."/>
            <person name="Clish C."/>
            <person name="Bullock K."/>
            <person name="Deik A."/>
            <person name="Scott J."/>
            <person name="Pierce K.A."/>
            <person name="Xavier R.J."/>
            <person name="Alm E.J."/>
        </authorList>
    </citation>
    <scope>NUCLEOTIDE SEQUENCE [LARGE SCALE GENOMIC DNA]</scope>
    <source>
        <strain evidence="3 6">BIOML-A13</strain>
        <strain evidence="4 5">BIOML-A3</strain>
    </source>
</reference>
<dbReference type="CDD" id="cd00093">
    <property type="entry name" value="HTH_XRE"/>
    <property type="match status" value="1"/>
</dbReference>